<dbReference type="EMBL" id="LN879430">
    <property type="protein sequence ID" value="CUH91742.1"/>
    <property type="molecule type" value="Genomic_DNA"/>
</dbReference>
<protein>
    <recommendedName>
        <fullName evidence="5">Septum formation initiator family protein</fullName>
    </recommendedName>
</protein>
<dbReference type="Proteomes" id="UP000196053">
    <property type="component" value="Chromosome I"/>
</dbReference>
<dbReference type="KEGG" id="hsd:SD1D_0188"/>
<evidence type="ECO:0000313" key="3">
    <source>
        <dbReference type="EMBL" id="CUH91742.1"/>
    </source>
</evidence>
<name>A0A0K8J2L5_9FIRM</name>
<keyword evidence="2" id="KW-0472">Membrane</keyword>
<evidence type="ECO:0000256" key="1">
    <source>
        <dbReference type="SAM" id="Coils"/>
    </source>
</evidence>
<dbReference type="OrthoDB" id="1771181at2"/>
<keyword evidence="1" id="KW-0175">Coiled coil</keyword>
<evidence type="ECO:0008006" key="5">
    <source>
        <dbReference type="Google" id="ProtNLM"/>
    </source>
</evidence>
<proteinExistence type="predicted"/>
<organism evidence="3 4">
    <name type="scientific">Herbinix luporum</name>
    <dbReference type="NCBI Taxonomy" id="1679721"/>
    <lineage>
        <taxon>Bacteria</taxon>
        <taxon>Bacillati</taxon>
        <taxon>Bacillota</taxon>
        <taxon>Clostridia</taxon>
        <taxon>Lachnospirales</taxon>
        <taxon>Lachnospiraceae</taxon>
        <taxon>Herbinix</taxon>
    </lineage>
</organism>
<keyword evidence="2" id="KW-0812">Transmembrane</keyword>
<feature type="coiled-coil region" evidence="1">
    <location>
        <begin position="29"/>
        <end position="63"/>
    </location>
</feature>
<reference evidence="4" key="1">
    <citation type="submission" date="2015-09" db="EMBL/GenBank/DDBJ databases">
        <authorList>
            <person name="Wibberg D."/>
        </authorList>
    </citation>
    <scope>NUCLEOTIDE SEQUENCE [LARGE SCALE GENOMIC DNA]</scope>
    <source>
        <strain evidence="4">SD1D</strain>
    </source>
</reference>
<dbReference type="Pfam" id="PF04977">
    <property type="entry name" value="DivIC"/>
    <property type="match status" value="1"/>
</dbReference>
<feature type="transmembrane region" description="Helical" evidence="2">
    <location>
        <begin position="12"/>
        <end position="32"/>
    </location>
</feature>
<gene>
    <name evidence="3" type="ORF">SD1D_0188</name>
</gene>
<sequence length="96" mass="11084">MRGRNKKGNGTGIIVFVVLCIFGIVAFGKINLQDRKKELDLMMNSLEKQISDEEERKIDIKNLEAYVQTKGYIEEVARDQLGLVYEDEIIFKEDDN</sequence>
<dbReference type="AlphaFoldDB" id="A0A0K8J2L5"/>
<evidence type="ECO:0000256" key="2">
    <source>
        <dbReference type="SAM" id="Phobius"/>
    </source>
</evidence>
<keyword evidence="4" id="KW-1185">Reference proteome</keyword>
<dbReference type="InterPro" id="IPR007060">
    <property type="entry name" value="FtsL/DivIC"/>
</dbReference>
<accession>A0A0K8J2L5</accession>
<keyword evidence="2" id="KW-1133">Transmembrane helix</keyword>
<dbReference type="RefSeq" id="WP_058257188.1">
    <property type="nucleotide sequence ID" value="NZ_DUPS01000002.1"/>
</dbReference>
<evidence type="ECO:0000313" key="4">
    <source>
        <dbReference type="Proteomes" id="UP000196053"/>
    </source>
</evidence>